<evidence type="ECO:0000256" key="1">
    <source>
        <dbReference type="SAM" id="MobiDB-lite"/>
    </source>
</evidence>
<comment type="caution">
    <text evidence="2">The sequence shown here is derived from an EMBL/GenBank/DDBJ whole genome shotgun (WGS) entry which is preliminary data.</text>
</comment>
<evidence type="ECO:0000313" key="3">
    <source>
        <dbReference type="Proteomes" id="UP000728185"/>
    </source>
</evidence>
<evidence type="ECO:0000313" key="2">
    <source>
        <dbReference type="EMBL" id="KAA0191190.1"/>
    </source>
</evidence>
<feature type="compositionally biased region" description="Low complexity" evidence="1">
    <location>
        <begin position="116"/>
        <end position="131"/>
    </location>
</feature>
<organism evidence="2 3">
    <name type="scientific">Fasciolopsis buskii</name>
    <dbReference type="NCBI Taxonomy" id="27845"/>
    <lineage>
        <taxon>Eukaryota</taxon>
        <taxon>Metazoa</taxon>
        <taxon>Spiralia</taxon>
        <taxon>Lophotrochozoa</taxon>
        <taxon>Platyhelminthes</taxon>
        <taxon>Trematoda</taxon>
        <taxon>Digenea</taxon>
        <taxon>Plagiorchiida</taxon>
        <taxon>Echinostomata</taxon>
        <taxon>Echinostomatoidea</taxon>
        <taxon>Fasciolidae</taxon>
        <taxon>Fasciolopsis</taxon>
    </lineage>
</organism>
<gene>
    <name evidence="2" type="ORF">FBUS_10300</name>
</gene>
<dbReference type="AlphaFoldDB" id="A0A8E0VJ52"/>
<name>A0A8E0VJ52_9TREM</name>
<dbReference type="OrthoDB" id="6267753at2759"/>
<proteinExistence type="predicted"/>
<sequence length="420" mass="45964">MRPKSCIAFAFFYRKFVDETFEQCACISSELFPNQLSFPTGSASFPSFSTSFTPKCPVSSASRLSFRSTYDGAPILSSSLSSSHIPSPPFGSSPRSTSILATASHTSELARGVGHTTVPSTPPVSDSTPRSFEQPPATRSVANHSLIGATVFEHFIGGLVLQATTEQADVFGERLENQLNKWLQLGPLIIRGMNLSTRKIGPEDQNMYRAVSAHARGYGSQWYACGMLVNADMKTVQVSVRSCFIKLSITTSLYSSFHKCICFSLFKVLTFHRSSQKEAGVSVDTVSPGVRSAQRSARHSFSQSTSKWPASGLEFGLREPSSGSIRISYTSKPHPVSIQPAPLVIRLLEQTHLVFERTNCAATALRDLESGLQLVYQKSRVLADLLSHIGSSLLRQPELMTAAARYVPFCVAFLTHYTMY</sequence>
<protein>
    <submittedName>
        <fullName evidence="2">Uncharacterized protein</fullName>
    </submittedName>
</protein>
<reference evidence="2" key="1">
    <citation type="submission" date="2019-05" db="EMBL/GenBank/DDBJ databases">
        <title>Annotation for the trematode Fasciolopsis buski.</title>
        <authorList>
            <person name="Choi Y.-J."/>
        </authorList>
    </citation>
    <scope>NUCLEOTIDE SEQUENCE</scope>
    <source>
        <strain evidence="2">HT</strain>
        <tissue evidence="2">Whole worm</tissue>
    </source>
</reference>
<dbReference type="Proteomes" id="UP000728185">
    <property type="component" value="Unassembled WGS sequence"/>
</dbReference>
<feature type="region of interest" description="Disordered" evidence="1">
    <location>
        <begin position="113"/>
        <end position="136"/>
    </location>
</feature>
<dbReference type="EMBL" id="LUCM01006501">
    <property type="protein sequence ID" value="KAA0191190.1"/>
    <property type="molecule type" value="Genomic_DNA"/>
</dbReference>
<keyword evidence="3" id="KW-1185">Reference proteome</keyword>
<accession>A0A8E0VJ52</accession>